<dbReference type="PANTHER" id="PTHR43156:SF2">
    <property type="entry name" value="STAGE II SPORULATION PROTEIN E"/>
    <property type="match status" value="1"/>
</dbReference>
<dbReference type="InterPro" id="IPR036457">
    <property type="entry name" value="PPM-type-like_dom_sf"/>
</dbReference>
<keyword evidence="1" id="KW-0378">Hydrolase</keyword>
<feature type="transmembrane region" description="Helical" evidence="2">
    <location>
        <begin position="304"/>
        <end position="322"/>
    </location>
</feature>
<dbReference type="InterPro" id="IPR052016">
    <property type="entry name" value="Bact_Sigma-Reg"/>
</dbReference>
<reference evidence="5 6" key="1">
    <citation type="submission" date="2019-02" db="EMBL/GenBank/DDBJ databases">
        <authorList>
            <person name="Fomenkov A."/>
            <person name="Dubinina G."/>
            <person name="Grabovich M."/>
            <person name="Vincze T."/>
            <person name="Roberts R.J."/>
        </authorList>
    </citation>
    <scope>NUCLEOTIDE SEQUENCE [LARGE SCALE GENOMIC DNA]</scope>
    <source>
        <strain evidence="5 6">P</strain>
    </source>
</reference>
<dbReference type="Pfam" id="PF07228">
    <property type="entry name" value="SpoIIE"/>
    <property type="match status" value="1"/>
</dbReference>
<dbReference type="Gene3D" id="2.60.120.260">
    <property type="entry name" value="Galactose-binding domain-like"/>
    <property type="match status" value="1"/>
</dbReference>
<dbReference type="OrthoDB" id="353740at2"/>
<evidence type="ECO:0000259" key="4">
    <source>
        <dbReference type="Pfam" id="PF07228"/>
    </source>
</evidence>
<keyword evidence="2" id="KW-0812">Transmembrane</keyword>
<protein>
    <recommendedName>
        <fullName evidence="4">PPM-type phosphatase domain-containing protein</fullName>
    </recommendedName>
</protein>
<feature type="signal peptide" evidence="3">
    <location>
        <begin position="1"/>
        <end position="22"/>
    </location>
</feature>
<evidence type="ECO:0000256" key="2">
    <source>
        <dbReference type="SAM" id="Phobius"/>
    </source>
</evidence>
<proteinExistence type="predicted"/>
<feature type="transmembrane region" description="Helical" evidence="2">
    <location>
        <begin position="240"/>
        <end position="260"/>
    </location>
</feature>
<dbReference type="KEGG" id="sper:EW093_11495"/>
<evidence type="ECO:0000256" key="3">
    <source>
        <dbReference type="SAM" id="SignalP"/>
    </source>
</evidence>
<keyword evidence="2" id="KW-1133">Transmembrane helix</keyword>
<dbReference type="EMBL" id="CP035807">
    <property type="protein sequence ID" value="QEN05310.1"/>
    <property type="molecule type" value="Genomic_DNA"/>
</dbReference>
<gene>
    <name evidence="5" type="ORF">EW093_11495</name>
</gene>
<feature type="transmembrane region" description="Helical" evidence="2">
    <location>
        <begin position="334"/>
        <end position="356"/>
    </location>
</feature>
<keyword evidence="2" id="KW-0472">Membrane</keyword>
<dbReference type="InterPro" id="IPR008979">
    <property type="entry name" value="Galactose-bd-like_sf"/>
</dbReference>
<feature type="domain" description="PPM-type phosphatase" evidence="4">
    <location>
        <begin position="351"/>
        <end position="430"/>
    </location>
</feature>
<feature type="transmembrane region" description="Helical" evidence="2">
    <location>
        <begin position="181"/>
        <end position="198"/>
    </location>
</feature>
<organism evidence="5 6">
    <name type="scientific">Thiospirochaeta perfilievii</name>
    <dbReference type="NCBI Taxonomy" id="252967"/>
    <lineage>
        <taxon>Bacteria</taxon>
        <taxon>Pseudomonadati</taxon>
        <taxon>Spirochaetota</taxon>
        <taxon>Spirochaetia</taxon>
        <taxon>Spirochaetales</taxon>
        <taxon>Spirochaetaceae</taxon>
        <taxon>Thiospirochaeta</taxon>
    </lineage>
</organism>
<reference evidence="5 6" key="2">
    <citation type="submission" date="2019-09" db="EMBL/GenBank/DDBJ databases">
        <title>Complete Genome Sequence and Methylome Analysis of free living Spirochaetas.</title>
        <authorList>
            <person name="Leshcheva N."/>
            <person name="Mikheeva N."/>
        </authorList>
    </citation>
    <scope>NUCLEOTIDE SEQUENCE [LARGE SCALE GENOMIC DNA]</scope>
    <source>
        <strain evidence="5 6">P</strain>
    </source>
</reference>
<keyword evidence="3" id="KW-0732">Signal</keyword>
<dbReference type="GO" id="GO:0016791">
    <property type="term" value="F:phosphatase activity"/>
    <property type="evidence" value="ECO:0007669"/>
    <property type="project" value="TreeGrafter"/>
</dbReference>
<evidence type="ECO:0000313" key="5">
    <source>
        <dbReference type="EMBL" id="QEN05310.1"/>
    </source>
</evidence>
<dbReference type="AlphaFoldDB" id="A0A5C1QE10"/>
<feature type="transmembrane region" description="Helical" evidence="2">
    <location>
        <begin position="210"/>
        <end position="228"/>
    </location>
</feature>
<evidence type="ECO:0000313" key="6">
    <source>
        <dbReference type="Proteomes" id="UP000323824"/>
    </source>
</evidence>
<dbReference type="RefSeq" id="WP_149568548.1">
    <property type="nucleotide sequence ID" value="NZ_CP035807.1"/>
</dbReference>
<accession>A0A5C1QE10</accession>
<dbReference type="SUPFAM" id="SSF49785">
    <property type="entry name" value="Galactose-binding domain-like"/>
    <property type="match status" value="1"/>
</dbReference>
<dbReference type="Proteomes" id="UP000323824">
    <property type="component" value="Chromosome"/>
</dbReference>
<keyword evidence="6" id="KW-1185">Reference proteome</keyword>
<feature type="transmembrane region" description="Helical" evidence="2">
    <location>
        <begin position="272"/>
        <end position="292"/>
    </location>
</feature>
<dbReference type="InterPro" id="IPR001932">
    <property type="entry name" value="PPM-type_phosphatase-like_dom"/>
</dbReference>
<evidence type="ECO:0000256" key="1">
    <source>
        <dbReference type="ARBA" id="ARBA00022801"/>
    </source>
</evidence>
<sequence length="433" mass="50245">MMIKKIFAVLLPTLLLSCTAKLDNLNTIDKNWEYKLGQEHEYYTSISETDFKPLANLDNLERLLPKQEGFIWIRNSFEIPKHLISKDISLLLGRITMADKTYLNGQFLGEGGNFPPQFFSNWNQFRYFPIPRTSILSNRKNVLLIKIYVAGEGSVTGDLILDQRDIVEKIYEKQELLNSNINIIISAILLVIAAYYFSIYFKRKSDKENLYFAVLSISTSIYLTNFFITKIPGFGDWELSYIFFQKIIFISVFISTYAFVGYIRTFLYIEKVKWQIILTKMVLFIPSIILLFPREYITLRTITNYLQLLIIIPLIQSIYYIFKSVLNKNSDTKILLLGISPFIFTVFFDLIVHQVLKFKVQKGDMLLLYSDCITEATNSSNLEYGVEGLIKSLETFKGNNPEKMIEHITSVFNKFIEDNPLKDDLTIIALGKI</sequence>
<name>A0A5C1QE10_9SPIO</name>
<dbReference type="Gene3D" id="3.60.40.10">
    <property type="entry name" value="PPM-type phosphatase domain"/>
    <property type="match status" value="1"/>
</dbReference>
<feature type="chain" id="PRO_5023082980" description="PPM-type phosphatase domain-containing protein" evidence="3">
    <location>
        <begin position="23"/>
        <end position="433"/>
    </location>
</feature>
<dbReference type="PANTHER" id="PTHR43156">
    <property type="entry name" value="STAGE II SPORULATION PROTEIN E-RELATED"/>
    <property type="match status" value="1"/>
</dbReference>